<evidence type="ECO:0000256" key="1">
    <source>
        <dbReference type="ARBA" id="ARBA00007788"/>
    </source>
</evidence>
<sequence>MEEVLGFVPGIHGGRWSSVEVGKVSASVATCVLREASVGKKVNKVRKRPRPGVRRVDKGAGKHEVGLDKGQLIDFSKLEHIDGWAADGFGVGEEEKESKPTAHGTKKQSRRRKDSKKSAERPLFYRDSLKSYMSEIGRVDILERSEEVDLARKIRACVELEECRAKLQVSLGRNPSFKEWADDAKLSVKELNRIIISGTSAKQALVSANLRLIHSVVNKSSRSHGLKDASQRQDLMQEGVFGLMRAAEKYDADKGFRFSTYATYWVVSFTSRALQTIDRPVKVPTRVLDSYAKMKKLHREYVKAHKIEPSEEELAKLVGVTASKLRTIIESVNQKTISTDLQISGQAEGATIGDLLKDDSDIDENLVEDMFRKDFDRALKKYLNPRERAAIRLRYGLEDGGERTLKQISKVLKVSAERTRQIIFGAIIKLRNQNVLSDLREYVPDVKDVDPEHTP</sequence>
<keyword evidence="2" id="KW-0805">Transcription regulation</keyword>
<dbReference type="Pfam" id="PF04542">
    <property type="entry name" value="Sigma70_r2"/>
    <property type="match status" value="1"/>
</dbReference>
<reference evidence="8" key="1">
    <citation type="submission" date="2021-01" db="EMBL/GenBank/DDBJ databases">
        <authorList>
            <person name="Corre E."/>
            <person name="Pelletier E."/>
            <person name="Niang G."/>
            <person name="Scheremetjew M."/>
            <person name="Finn R."/>
            <person name="Kale V."/>
            <person name="Holt S."/>
            <person name="Cochrane G."/>
            <person name="Meng A."/>
            <person name="Brown T."/>
            <person name="Cohen L."/>
        </authorList>
    </citation>
    <scope>NUCLEOTIDE SEQUENCE</scope>
    <source>
        <strain evidence="8">UTEX LB 2760</strain>
    </source>
</reference>
<evidence type="ECO:0000256" key="4">
    <source>
        <dbReference type="ARBA" id="ARBA00023125"/>
    </source>
</evidence>
<dbReference type="InterPro" id="IPR014284">
    <property type="entry name" value="RNA_pol_sigma-70_dom"/>
</dbReference>
<dbReference type="PROSITE" id="PS00715">
    <property type="entry name" value="SIGMA70_1"/>
    <property type="match status" value="1"/>
</dbReference>
<keyword evidence="4" id="KW-0238">DNA-binding</keyword>
<dbReference type="InterPro" id="IPR013325">
    <property type="entry name" value="RNA_pol_sigma_r2"/>
</dbReference>
<evidence type="ECO:0000259" key="7">
    <source>
        <dbReference type="PROSITE" id="PS00715"/>
    </source>
</evidence>
<feature type="domain" description="RNA polymerase sigma-70" evidence="7">
    <location>
        <begin position="234"/>
        <end position="247"/>
    </location>
</feature>
<name>A0A7S0BJK4_9RHOD</name>
<dbReference type="EMBL" id="HBEK01010395">
    <property type="protein sequence ID" value="CAD8395725.1"/>
    <property type="molecule type" value="Transcribed_RNA"/>
</dbReference>
<dbReference type="InterPro" id="IPR013324">
    <property type="entry name" value="RNA_pol_sigma_r3/r4-like"/>
</dbReference>
<dbReference type="GO" id="GO:0003677">
    <property type="term" value="F:DNA binding"/>
    <property type="evidence" value="ECO:0007669"/>
    <property type="project" value="UniProtKB-KW"/>
</dbReference>
<keyword evidence="5" id="KW-0804">Transcription</keyword>
<evidence type="ECO:0000256" key="6">
    <source>
        <dbReference type="SAM" id="MobiDB-lite"/>
    </source>
</evidence>
<evidence type="ECO:0000313" key="8">
    <source>
        <dbReference type="EMBL" id="CAD8395725.1"/>
    </source>
</evidence>
<dbReference type="Pfam" id="PF04545">
    <property type="entry name" value="Sigma70_r4"/>
    <property type="match status" value="1"/>
</dbReference>
<dbReference type="InterPro" id="IPR007627">
    <property type="entry name" value="RNA_pol_sigma70_r2"/>
</dbReference>
<dbReference type="Gene3D" id="1.10.10.10">
    <property type="entry name" value="Winged helix-like DNA-binding domain superfamily/Winged helix DNA-binding domain"/>
    <property type="match status" value="2"/>
</dbReference>
<dbReference type="PANTHER" id="PTHR30603">
    <property type="entry name" value="RNA POLYMERASE SIGMA FACTOR RPO"/>
    <property type="match status" value="1"/>
</dbReference>
<dbReference type="Gene3D" id="1.20.120.1810">
    <property type="match status" value="1"/>
</dbReference>
<dbReference type="GO" id="GO:0016987">
    <property type="term" value="F:sigma factor activity"/>
    <property type="evidence" value="ECO:0007669"/>
    <property type="project" value="UniProtKB-KW"/>
</dbReference>
<organism evidence="8">
    <name type="scientific">Rhodosorus marinus</name>
    <dbReference type="NCBI Taxonomy" id="101924"/>
    <lineage>
        <taxon>Eukaryota</taxon>
        <taxon>Rhodophyta</taxon>
        <taxon>Stylonematophyceae</taxon>
        <taxon>Stylonematales</taxon>
        <taxon>Stylonemataceae</taxon>
        <taxon>Rhodosorus</taxon>
    </lineage>
</organism>
<dbReference type="InterPro" id="IPR007624">
    <property type="entry name" value="RNA_pol_sigma70_r3"/>
</dbReference>
<feature type="region of interest" description="Disordered" evidence="6">
    <location>
        <begin position="92"/>
        <end position="119"/>
    </location>
</feature>
<proteinExistence type="inferred from homology"/>
<dbReference type="SUPFAM" id="SSF88946">
    <property type="entry name" value="Sigma2 domain of RNA polymerase sigma factors"/>
    <property type="match status" value="1"/>
</dbReference>
<keyword evidence="3" id="KW-0731">Sigma factor</keyword>
<dbReference type="AlphaFoldDB" id="A0A7S0BJK4"/>
<dbReference type="InterPro" id="IPR009042">
    <property type="entry name" value="RNA_pol_sigma70_r1_2"/>
</dbReference>
<evidence type="ECO:0000256" key="5">
    <source>
        <dbReference type="ARBA" id="ARBA00023163"/>
    </source>
</evidence>
<protein>
    <recommendedName>
        <fullName evidence="7">RNA polymerase sigma-70 domain-containing protein</fullName>
    </recommendedName>
</protein>
<dbReference type="InterPro" id="IPR036388">
    <property type="entry name" value="WH-like_DNA-bd_sf"/>
</dbReference>
<dbReference type="GO" id="GO:0006352">
    <property type="term" value="P:DNA-templated transcription initiation"/>
    <property type="evidence" value="ECO:0007669"/>
    <property type="project" value="InterPro"/>
</dbReference>
<accession>A0A7S0BJK4</accession>
<dbReference type="NCBIfam" id="TIGR02937">
    <property type="entry name" value="sigma70-ECF"/>
    <property type="match status" value="1"/>
</dbReference>
<evidence type="ECO:0000256" key="3">
    <source>
        <dbReference type="ARBA" id="ARBA00023082"/>
    </source>
</evidence>
<dbReference type="InterPro" id="IPR050239">
    <property type="entry name" value="Sigma-70_RNA_pol_init_factors"/>
</dbReference>
<gene>
    <name evidence="8" type="ORF">RMAR0315_LOCUS5711</name>
</gene>
<dbReference type="InterPro" id="IPR000943">
    <property type="entry name" value="RNA_pol_sigma70"/>
</dbReference>
<dbReference type="PANTHER" id="PTHR30603:SF47">
    <property type="entry name" value="RNA POLYMERASE SIGMA FACTOR SIGD, CHLOROPLASTIC"/>
    <property type="match status" value="1"/>
</dbReference>
<evidence type="ECO:0000256" key="2">
    <source>
        <dbReference type="ARBA" id="ARBA00023015"/>
    </source>
</evidence>
<dbReference type="PRINTS" id="PR00046">
    <property type="entry name" value="SIGMA70FCT"/>
</dbReference>
<dbReference type="SUPFAM" id="SSF88659">
    <property type="entry name" value="Sigma3 and sigma4 domains of RNA polymerase sigma factors"/>
    <property type="match status" value="2"/>
</dbReference>
<dbReference type="Pfam" id="PF00140">
    <property type="entry name" value="Sigma70_r1_2"/>
    <property type="match status" value="1"/>
</dbReference>
<feature type="compositionally biased region" description="Basic residues" evidence="6">
    <location>
        <begin position="104"/>
        <end position="115"/>
    </location>
</feature>
<dbReference type="Pfam" id="PF04539">
    <property type="entry name" value="Sigma70_r3"/>
    <property type="match status" value="1"/>
</dbReference>
<comment type="similarity">
    <text evidence="1">Belongs to the sigma-70 factor family.</text>
</comment>
<dbReference type="CDD" id="cd06171">
    <property type="entry name" value="Sigma70_r4"/>
    <property type="match status" value="1"/>
</dbReference>
<dbReference type="InterPro" id="IPR007630">
    <property type="entry name" value="RNA_pol_sigma70_r4"/>
</dbReference>